<evidence type="ECO:0000256" key="6">
    <source>
        <dbReference type="ARBA" id="ARBA00023082"/>
    </source>
</evidence>
<dbReference type="Gene3D" id="1.10.10.60">
    <property type="entry name" value="Homeodomain-like"/>
    <property type="match status" value="1"/>
</dbReference>
<evidence type="ECO:0000256" key="7">
    <source>
        <dbReference type="ARBA" id="ARBA00023125"/>
    </source>
</evidence>
<evidence type="ECO:0000256" key="4">
    <source>
        <dbReference type="ARBA" id="ARBA00022695"/>
    </source>
</evidence>
<dbReference type="NCBIfam" id="NF009118">
    <property type="entry name" value="PRK12469.1"/>
    <property type="match status" value="1"/>
</dbReference>
<keyword evidence="14" id="KW-1185">Reference proteome</keyword>
<keyword evidence="4 9" id="KW-0548">Nucleotidyltransferase</keyword>
<dbReference type="Proteomes" id="UP000245461">
    <property type="component" value="Unassembled WGS sequence"/>
</dbReference>
<evidence type="ECO:0000313" key="14">
    <source>
        <dbReference type="Proteomes" id="UP000245461"/>
    </source>
</evidence>
<evidence type="ECO:0000256" key="10">
    <source>
        <dbReference type="SAM" id="MobiDB-lite"/>
    </source>
</evidence>
<dbReference type="Pfam" id="PF04963">
    <property type="entry name" value="Sigma54_CBD"/>
    <property type="match status" value="1"/>
</dbReference>
<feature type="region of interest" description="Disordered" evidence="10">
    <location>
        <begin position="46"/>
        <end position="150"/>
    </location>
</feature>
<proteinExistence type="inferred from homology"/>
<dbReference type="GO" id="GO:0003677">
    <property type="term" value="F:DNA binding"/>
    <property type="evidence" value="ECO:0007669"/>
    <property type="project" value="UniProtKB-KW"/>
</dbReference>
<keyword evidence="6 9" id="KW-0731">Sigma factor</keyword>
<reference evidence="13 14" key="1">
    <citation type="submission" date="2018-05" db="EMBL/GenBank/DDBJ databases">
        <title>Zavarzinia sp. HR-AS.</title>
        <authorList>
            <person name="Lee Y."/>
            <person name="Jeon C.O."/>
        </authorList>
    </citation>
    <scope>NUCLEOTIDE SEQUENCE [LARGE SCALE GENOMIC DNA]</scope>
    <source>
        <strain evidence="13 14">HR-AS</strain>
    </source>
</reference>
<feature type="compositionally biased region" description="Basic and acidic residues" evidence="10">
    <location>
        <begin position="85"/>
        <end position="94"/>
    </location>
</feature>
<evidence type="ECO:0000259" key="12">
    <source>
        <dbReference type="Pfam" id="PF04963"/>
    </source>
</evidence>
<evidence type="ECO:0000256" key="8">
    <source>
        <dbReference type="ARBA" id="ARBA00023163"/>
    </source>
</evidence>
<sequence>MAIAQRLELKQGQSLVMTPQLQQAIKLLQLSQIELASFVEQELERNPLLTRDEGGGDDGGDGDRSATDGAAPGDVPRPVAEGPEGVDRDIRDQADMGQQASSLQDGYENVFGDDSVGDRASLQAPGPDDLTETNWAGIGAGGRGDFDDSDFTGDERLASAISLRDHLMAQLAELPLDGPDRLMAANLVDSLDEAGYLTETSADIAARLGIDEAALEDLLSVLQQLDPPGVFARSLQECLEIQCREADRLDPSMAAVLRHLDLVARRDLAALARFASVDEDEIIEIIKEIRTLNPKPGHAFDTAPVQAVIPDVYIRRGNDGDWLIELNAETMPRVLIDRRYAARLSGSDATRKDDKAYLSDCLASANWLVKALDQRARTILKVATSLVRQQDAFLRFGISHLRPMNLKAIAEEIGMHESTVSRVTANKWVWTPRGLFEMKFFFTAAIGSTDGSDAHSAEAVRHRLRQLIDGEAPDAILSDDKLVELLKRDGIDIARRTVAKYREALGIGSSTERRRQKALGRR</sequence>
<feature type="domain" description="RNA polymerase sigma factor 54 DNA-binding" evidence="11">
    <location>
        <begin position="356"/>
        <end position="515"/>
    </location>
</feature>
<dbReference type="InterPro" id="IPR000394">
    <property type="entry name" value="RNA_pol_sigma_54"/>
</dbReference>
<dbReference type="PROSITE" id="PS00717">
    <property type="entry name" value="SIGMA54_1"/>
    <property type="match status" value="1"/>
</dbReference>
<dbReference type="InterPro" id="IPR007046">
    <property type="entry name" value="RNA_pol_sigma_54_core-bd"/>
</dbReference>
<dbReference type="NCBIfam" id="NF004596">
    <property type="entry name" value="PRK05932.1-3"/>
    <property type="match status" value="1"/>
</dbReference>
<evidence type="ECO:0000256" key="9">
    <source>
        <dbReference type="PIRNR" id="PIRNR000774"/>
    </source>
</evidence>
<keyword evidence="8 9" id="KW-0804">Transcription</keyword>
<dbReference type="GO" id="GO:0000428">
    <property type="term" value="C:DNA-directed RNA polymerase complex"/>
    <property type="evidence" value="ECO:0007669"/>
    <property type="project" value="UniProtKB-KW"/>
</dbReference>
<dbReference type="InterPro" id="IPR007634">
    <property type="entry name" value="RNA_pol_sigma_54_DNA-bd"/>
</dbReference>
<dbReference type="PROSITE" id="PS50044">
    <property type="entry name" value="SIGMA54_3"/>
    <property type="match status" value="1"/>
</dbReference>
<gene>
    <name evidence="13" type="primary">rpoN</name>
    <name evidence="13" type="ORF">DKG74_16870</name>
</gene>
<evidence type="ECO:0000256" key="5">
    <source>
        <dbReference type="ARBA" id="ARBA00023015"/>
    </source>
</evidence>
<keyword evidence="3 9" id="KW-0808">Transferase</keyword>
<dbReference type="GO" id="GO:0016779">
    <property type="term" value="F:nucleotidyltransferase activity"/>
    <property type="evidence" value="ECO:0007669"/>
    <property type="project" value="UniProtKB-KW"/>
</dbReference>
<keyword evidence="2 9" id="KW-0240">DNA-directed RNA polymerase</keyword>
<dbReference type="PROSITE" id="PS00718">
    <property type="entry name" value="SIGMA54_2"/>
    <property type="match status" value="1"/>
</dbReference>
<dbReference type="PANTHER" id="PTHR32248">
    <property type="entry name" value="RNA POLYMERASE SIGMA-54 FACTOR"/>
    <property type="match status" value="1"/>
</dbReference>
<dbReference type="GO" id="GO:0001216">
    <property type="term" value="F:DNA-binding transcription activator activity"/>
    <property type="evidence" value="ECO:0007669"/>
    <property type="project" value="InterPro"/>
</dbReference>
<organism evidence="13 14">
    <name type="scientific">Zavarzinia aquatilis</name>
    <dbReference type="NCBI Taxonomy" id="2211142"/>
    <lineage>
        <taxon>Bacteria</taxon>
        <taxon>Pseudomonadati</taxon>
        <taxon>Pseudomonadota</taxon>
        <taxon>Alphaproteobacteria</taxon>
        <taxon>Rhodospirillales</taxon>
        <taxon>Zavarziniaceae</taxon>
        <taxon>Zavarzinia</taxon>
    </lineage>
</organism>
<dbReference type="GO" id="GO:0016987">
    <property type="term" value="F:sigma factor activity"/>
    <property type="evidence" value="ECO:0007669"/>
    <property type="project" value="UniProtKB-KW"/>
</dbReference>
<comment type="similarity">
    <text evidence="1 9">Belongs to the sigma-54 factor family.</text>
</comment>
<dbReference type="Pfam" id="PF04552">
    <property type="entry name" value="Sigma54_DBD"/>
    <property type="match status" value="1"/>
</dbReference>
<keyword evidence="7 9" id="KW-0238">DNA-binding</keyword>
<dbReference type="Gene3D" id="1.10.10.1330">
    <property type="entry name" value="RNA polymerase sigma-54 factor, core-binding domain"/>
    <property type="match status" value="1"/>
</dbReference>
<dbReference type="PANTHER" id="PTHR32248:SF4">
    <property type="entry name" value="RNA POLYMERASE SIGMA-54 FACTOR"/>
    <property type="match status" value="1"/>
</dbReference>
<keyword evidence="5 9" id="KW-0805">Transcription regulation</keyword>
<dbReference type="EMBL" id="QGLE01000011">
    <property type="protein sequence ID" value="PWR19464.1"/>
    <property type="molecule type" value="Genomic_DNA"/>
</dbReference>
<accession>A0A317DYN6</accession>
<evidence type="ECO:0000313" key="13">
    <source>
        <dbReference type="EMBL" id="PWR19464.1"/>
    </source>
</evidence>
<dbReference type="PIRSF" id="PIRSF000774">
    <property type="entry name" value="RpoN"/>
    <property type="match status" value="1"/>
</dbReference>
<dbReference type="RefSeq" id="WP_109907346.1">
    <property type="nucleotide sequence ID" value="NZ_QGLE01000011.1"/>
</dbReference>
<dbReference type="GO" id="GO:0006352">
    <property type="term" value="P:DNA-templated transcription initiation"/>
    <property type="evidence" value="ECO:0007669"/>
    <property type="project" value="InterPro"/>
</dbReference>
<dbReference type="InterPro" id="IPR038709">
    <property type="entry name" value="RpoN_core-bd_sf"/>
</dbReference>
<dbReference type="NCBIfam" id="TIGR02395">
    <property type="entry name" value="rpoN_sigma"/>
    <property type="match status" value="1"/>
</dbReference>
<evidence type="ECO:0000256" key="2">
    <source>
        <dbReference type="ARBA" id="ARBA00022478"/>
    </source>
</evidence>
<dbReference type="PRINTS" id="PR00045">
    <property type="entry name" value="SIGMA54FCT"/>
</dbReference>
<comment type="caution">
    <text evidence="13">The sequence shown here is derived from an EMBL/GenBank/DDBJ whole genome shotgun (WGS) entry which is preliminary data.</text>
</comment>
<name>A0A317DYN6_9PROT</name>
<feature type="domain" description="RNA polymerase sigma factor 54 core-binding" evidence="12">
    <location>
        <begin position="156"/>
        <end position="340"/>
    </location>
</feature>
<dbReference type="AlphaFoldDB" id="A0A317DYN6"/>
<evidence type="ECO:0000259" key="11">
    <source>
        <dbReference type="Pfam" id="PF04552"/>
    </source>
</evidence>
<protein>
    <recommendedName>
        <fullName evidence="9">RNA polymerase sigma-54 factor</fullName>
    </recommendedName>
</protein>
<evidence type="ECO:0000256" key="3">
    <source>
        <dbReference type="ARBA" id="ARBA00022679"/>
    </source>
</evidence>
<evidence type="ECO:0000256" key="1">
    <source>
        <dbReference type="ARBA" id="ARBA00008798"/>
    </source>
</evidence>
<dbReference type="OrthoDB" id="9814402at2"/>
<comment type="function">
    <text evidence="9">Sigma factors are initiation factors that promote the attachment of RNA polymerase to specific initiation sites and are then released.</text>
</comment>
<dbReference type="Pfam" id="PF00309">
    <property type="entry name" value="Sigma54_AID"/>
    <property type="match status" value="1"/>
</dbReference>